<dbReference type="SUPFAM" id="SSF48264">
    <property type="entry name" value="Cytochrome P450"/>
    <property type="match status" value="1"/>
</dbReference>
<dbReference type="STRING" id="1447875.A0A2B7WYE8"/>
<dbReference type="GO" id="GO:0005506">
    <property type="term" value="F:iron ion binding"/>
    <property type="evidence" value="ECO:0007669"/>
    <property type="project" value="InterPro"/>
</dbReference>
<dbReference type="PRINTS" id="PR00463">
    <property type="entry name" value="EP450I"/>
</dbReference>
<dbReference type="PANTHER" id="PTHR46300:SF1">
    <property type="entry name" value="P450, PUTATIVE (EUROFUNG)-RELATED"/>
    <property type="match status" value="1"/>
</dbReference>
<keyword evidence="7" id="KW-0503">Monooxygenase</keyword>
<evidence type="ECO:0000256" key="9">
    <source>
        <dbReference type="SAM" id="SignalP"/>
    </source>
</evidence>
<dbReference type="EMBL" id="PDNB01000169">
    <property type="protein sequence ID" value="PGH01629.1"/>
    <property type="molecule type" value="Genomic_DNA"/>
</dbReference>
<keyword evidence="6 8" id="KW-0408">Iron</keyword>
<evidence type="ECO:0000256" key="3">
    <source>
        <dbReference type="ARBA" id="ARBA00022617"/>
    </source>
</evidence>
<accession>A0A2B7WYE8</accession>
<dbReference type="InterPro" id="IPR002401">
    <property type="entry name" value="Cyt_P450_E_grp-I"/>
</dbReference>
<keyword evidence="11" id="KW-1185">Reference proteome</keyword>
<evidence type="ECO:0000256" key="7">
    <source>
        <dbReference type="ARBA" id="ARBA00023033"/>
    </source>
</evidence>
<evidence type="ECO:0008006" key="12">
    <source>
        <dbReference type="Google" id="ProtNLM"/>
    </source>
</evidence>
<evidence type="ECO:0000313" key="10">
    <source>
        <dbReference type="EMBL" id="PGH01629.1"/>
    </source>
</evidence>
<dbReference type="GO" id="GO:0004497">
    <property type="term" value="F:monooxygenase activity"/>
    <property type="evidence" value="ECO:0007669"/>
    <property type="project" value="UniProtKB-KW"/>
</dbReference>
<comment type="cofactor">
    <cofactor evidence="1 8">
        <name>heme</name>
        <dbReference type="ChEBI" id="CHEBI:30413"/>
    </cofactor>
</comment>
<keyword evidence="3 8" id="KW-0349">Heme</keyword>
<keyword evidence="5" id="KW-0560">Oxidoreductase</keyword>
<dbReference type="InterPro" id="IPR036396">
    <property type="entry name" value="Cyt_P450_sf"/>
</dbReference>
<dbReference type="Pfam" id="PF00067">
    <property type="entry name" value="p450"/>
    <property type="match status" value="1"/>
</dbReference>
<evidence type="ECO:0000256" key="5">
    <source>
        <dbReference type="ARBA" id="ARBA00023002"/>
    </source>
</evidence>
<feature type="chain" id="PRO_5012021700" description="Cytochrome P450" evidence="9">
    <location>
        <begin position="21"/>
        <end position="521"/>
    </location>
</feature>
<proteinExistence type="inferred from homology"/>
<comment type="similarity">
    <text evidence="2">Belongs to the cytochrome P450 family.</text>
</comment>
<dbReference type="InterPro" id="IPR050364">
    <property type="entry name" value="Cytochrome_P450_fung"/>
</dbReference>
<dbReference type="PANTHER" id="PTHR46300">
    <property type="entry name" value="P450, PUTATIVE (EUROFUNG)-RELATED-RELATED"/>
    <property type="match status" value="1"/>
</dbReference>
<keyword evidence="9" id="KW-0732">Signal</keyword>
<feature type="binding site" description="axial binding residue" evidence="8">
    <location>
        <position position="423"/>
    </location>
    <ligand>
        <name>heme</name>
        <dbReference type="ChEBI" id="CHEBI:30413"/>
    </ligand>
    <ligandPart>
        <name>Fe</name>
        <dbReference type="ChEBI" id="CHEBI:18248"/>
    </ligandPart>
</feature>
<evidence type="ECO:0000256" key="1">
    <source>
        <dbReference type="ARBA" id="ARBA00001971"/>
    </source>
</evidence>
<dbReference type="Gene3D" id="1.10.630.10">
    <property type="entry name" value="Cytochrome P450"/>
    <property type="match status" value="1"/>
</dbReference>
<protein>
    <recommendedName>
        <fullName evidence="12">Cytochrome P450</fullName>
    </recommendedName>
</protein>
<gene>
    <name evidence="10" type="ORF">AJ79_07877</name>
</gene>
<comment type="caution">
    <text evidence="10">The sequence shown here is derived from an EMBL/GenBank/DDBJ whole genome shotgun (WGS) entry which is preliminary data.</text>
</comment>
<dbReference type="PRINTS" id="PR00385">
    <property type="entry name" value="P450"/>
</dbReference>
<evidence type="ECO:0000256" key="2">
    <source>
        <dbReference type="ARBA" id="ARBA00010617"/>
    </source>
</evidence>
<dbReference type="CDD" id="cd11065">
    <property type="entry name" value="CYP64-like"/>
    <property type="match status" value="1"/>
</dbReference>
<dbReference type="AlphaFoldDB" id="A0A2B7WYE8"/>
<dbReference type="GO" id="GO:0020037">
    <property type="term" value="F:heme binding"/>
    <property type="evidence" value="ECO:0007669"/>
    <property type="project" value="InterPro"/>
</dbReference>
<dbReference type="Proteomes" id="UP000223968">
    <property type="component" value="Unassembled WGS sequence"/>
</dbReference>
<evidence type="ECO:0000256" key="6">
    <source>
        <dbReference type="ARBA" id="ARBA00023004"/>
    </source>
</evidence>
<evidence type="ECO:0000256" key="8">
    <source>
        <dbReference type="PIRSR" id="PIRSR602401-1"/>
    </source>
</evidence>
<feature type="signal peptide" evidence="9">
    <location>
        <begin position="1"/>
        <end position="20"/>
    </location>
</feature>
<keyword evidence="4 8" id="KW-0479">Metal-binding</keyword>
<dbReference type="InterPro" id="IPR001128">
    <property type="entry name" value="Cyt_P450"/>
</dbReference>
<dbReference type="OrthoDB" id="1470350at2759"/>
<evidence type="ECO:0000313" key="11">
    <source>
        <dbReference type="Proteomes" id="UP000223968"/>
    </source>
</evidence>
<name>A0A2B7WYE8_9EURO</name>
<reference evidence="10 11" key="1">
    <citation type="submission" date="2017-10" db="EMBL/GenBank/DDBJ databases">
        <title>Comparative genomics in systemic dimorphic fungi from Ajellomycetaceae.</title>
        <authorList>
            <person name="Munoz J.F."/>
            <person name="Mcewen J.G."/>
            <person name="Clay O.K."/>
            <person name="Cuomo C.A."/>
        </authorList>
    </citation>
    <scope>NUCLEOTIDE SEQUENCE [LARGE SCALE GENOMIC DNA]</scope>
    <source>
        <strain evidence="10 11">UAMH5409</strain>
    </source>
</reference>
<sequence length="521" mass="58852">MLSLTLTALVGLLIFRLVKEFLYNKSLPPGPPRLPLLGNLHQAPVDTPWVTFREWALKYGPIMSVQFGKDTLIILSDPKIARELLEKRGGIYSTRPRLVMAGENLTKGMHMLLRPYNDRYKQHQRLSAPVLSPRASNTYFPLQDLEAKQLMFDFLHSNDYKKIYERYAASLMYGLTYGFRLDTGDEEVMKTAHTVMTNFGYAGRVGTWLVDAIPVLNYLPLAIAPWKRTAEEFFVIERDMHNANMATALASLHWNWTKELVLSPETEGLPEIEVSYNLGIISDAGLETTAVQMAMFTLACLSYPSFISKAQVELDAVVGPDRLPDFSDRPNLPYIDAVVEESMRWRSIQPGGVPHATSQEDTYNGYRIPKGATVIPLIWKMALDDNAFEKPLEFIPDRWLGMKIGEGSDSHLSNFFGYGRRICTGRHIARNSLYILVARLLWGFNIKHAVDAQGKKKEVDDMALNSGFVCSPKSFDAVFEARSDRHREIIEREWMGAEKDIGVVLDGIKEAQKGVGLTLRA</sequence>
<organism evidence="10 11">
    <name type="scientific">Helicocarpus griseus UAMH5409</name>
    <dbReference type="NCBI Taxonomy" id="1447875"/>
    <lineage>
        <taxon>Eukaryota</taxon>
        <taxon>Fungi</taxon>
        <taxon>Dikarya</taxon>
        <taxon>Ascomycota</taxon>
        <taxon>Pezizomycotina</taxon>
        <taxon>Eurotiomycetes</taxon>
        <taxon>Eurotiomycetidae</taxon>
        <taxon>Onygenales</taxon>
        <taxon>Ajellomycetaceae</taxon>
        <taxon>Helicocarpus</taxon>
    </lineage>
</organism>
<evidence type="ECO:0000256" key="4">
    <source>
        <dbReference type="ARBA" id="ARBA00022723"/>
    </source>
</evidence>
<dbReference type="GO" id="GO:0016705">
    <property type="term" value="F:oxidoreductase activity, acting on paired donors, with incorporation or reduction of molecular oxygen"/>
    <property type="evidence" value="ECO:0007669"/>
    <property type="project" value="InterPro"/>
</dbReference>